<evidence type="ECO:0000256" key="2">
    <source>
        <dbReference type="ARBA" id="ARBA00007424"/>
    </source>
</evidence>
<comment type="caution">
    <text evidence="8">The sequence shown here is derived from an EMBL/GenBank/DDBJ whole genome shotgun (WGS) entry which is preliminary data.</text>
</comment>
<protein>
    <recommendedName>
        <fullName evidence="3 7">6,7-dimethyl-8-ribityllumazine synthase</fullName>
        <shortName evidence="7">DMRL synthase</shortName>
        <shortName evidence="7">LS</shortName>
        <shortName evidence="7">Lumazine synthase</shortName>
        <ecNumber evidence="3 7">2.5.1.78</ecNumber>
    </recommendedName>
</protein>
<comment type="catalytic activity">
    <reaction evidence="6 7">
        <text>(2S)-2-hydroxy-3-oxobutyl phosphate + 5-amino-6-(D-ribitylamino)uracil = 6,7-dimethyl-8-(1-D-ribityl)lumazine + phosphate + 2 H2O + H(+)</text>
        <dbReference type="Rhea" id="RHEA:26152"/>
        <dbReference type="ChEBI" id="CHEBI:15377"/>
        <dbReference type="ChEBI" id="CHEBI:15378"/>
        <dbReference type="ChEBI" id="CHEBI:15934"/>
        <dbReference type="ChEBI" id="CHEBI:43474"/>
        <dbReference type="ChEBI" id="CHEBI:58201"/>
        <dbReference type="ChEBI" id="CHEBI:58830"/>
        <dbReference type="EC" id="2.5.1.78"/>
    </reaction>
</comment>
<proteinExistence type="inferred from homology"/>
<feature type="binding site" evidence="7">
    <location>
        <position position="132"/>
    </location>
    <ligand>
        <name>(2S)-2-hydroxy-3-oxobutyl phosphate</name>
        <dbReference type="ChEBI" id="CHEBI:58830"/>
    </ligand>
</feature>
<dbReference type="PANTHER" id="PTHR21058">
    <property type="entry name" value="6,7-DIMETHYL-8-RIBITYLLUMAZINE SYNTHASE DMRL SYNTHASE LUMAZINE SYNTHASE"/>
    <property type="match status" value="1"/>
</dbReference>
<comment type="pathway">
    <text evidence="1 7">Cofactor biosynthesis; riboflavin biosynthesis; riboflavin from 2-hydroxy-3-oxobutyl phosphate and 5-amino-6-(D-ribitylamino)uracil: step 1/2.</text>
</comment>
<organism evidence="8 9">
    <name type="scientific">Tengunoibacter tsumagoiensis</name>
    <dbReference type="NCBI Taxonomy" id="2014871"/>
    <lineage>
        <taxon>Bacteria</taxon>
        <taxon>Bacillati</taxon>
        <taxon>Chloroflexota</taxon>
        <taxon>Ktedonobacteria</taxon>
        <taxon>Ktedonobacterales</taxon>
        <taxon>Dictyobacteraceae</taxon>
        <taxon>Tengunoibacter</taxon>
    </lineage>
</organism>
<dbReference type="SUPFAM" id="SSF52121">
    <property type="entry name" value="Lumazine synthase"/>
    <property type="match status" value="1"/>
</dbReference>
<feature type="active site" description="Proton donor" evidence="7">
    <location>
        <position position="93"/>
    </location>
</feature>
<dbReference type="InterPro" id="IPR036467">
    <property type="entry name" value="LS/RS_sf"/>
</dbReference>
<dbReference type="Proteomes" id="UP000287352">
    <property type="component" value="Unassembled WGS sequence"/>
</dbReference>
<dbReference type="RefSeq" id="WP_126580454.1">
    <property type="nucleotide sequence ID" value="NZ_BIFR01000001.1"/>
</dbReference>
<feature type="binding site" evidence="7">
    <location>
        <begin position="90"/>
        <end position="91"/>
    </location>
    <ligand>
        <name>(2S)-2-hydroxy-3-oxobutyl phosphate</name>
        <dbReference type="ChEBI" id="CHEBI:58830"/>
    </ligand>
</feature>
<dbReference type="GO" id="GO:0009231">
    <property type="term" value="P:riboflavin biosynthetic process"/>
    <property type="evidence" value="ECO:0007669"/>
    <property type="project" value="UniProtKB-UniRule"/>
</dbReference>
<feature type="binding site" evidence="7">
    <location>
        <begin position="85"/>
        <end position="87"/>
    </location>
    <ligand>
        <name>5-amino-6-(D-ribitylamino)uracil</name>
        <dbReference type="ChEBI" id="CHEBI:15934"/>
    </ligand>
</feature>
<evidence type="ECO:0000256" key="3">
    <source>
        <dbReference type="ARBA" id="ARBA00012664"/>
    </source>
</evidence>
<dbReference type="OrthoDB" id="9809709at2"/>
<dbReference type="Pfam" id="PF00885">
    <property type="entry name" value="DMRL_synthase"/>
    <property type="match status" value="1"/>
</dbReference>
<comment type="function">
    <text evidence="7">Catalyzes the formation of 6,7-dimethyl-8-ribityllumazine by condensation of 5-amino-6-(D-ribitylamino)uracil with 3,4-dihydroxy-2-butanone 4-phosphate. This is the penultimate step in the biosynthesis of riboflavin.</text>
</comment>
<keyword evidence="4 7" id="KW-0686">Riboflavin biosynthesis</keyword>
<evidence type="ECO:0000313" key="8">
    <source>
        <dbReference type="EMBL" id="GCE12872.1"/>
    </source>
</evidence>
<dbReference type="NCBIfam" id="TIGR00114">
    <property type="entry name" value="lumazine-synth"/>
    <property type="match status" value="1"/>
</dbReference>
<feature type="binding site" evidence="7">
    <location>
        <begin position="61"/>
        <end position="63"/>
    </location>
    <ligand>
        <name>5-amino-6-(D-ribitylamino)uracil</name>
        <dbReference type="ChEBI" id="CHEBI:15934"/>
    </ligand>
</feature>
<comment type="similarity">
    <text evidence="2 7">Belongs to the DMRL synthase family.</text>
</comment>
<dbReference type="GO" id="GO:0000906">
    <property type="term" value="F:6,7-dimethyl-8-ribityllumazine synthase activity"/>
    <property type="evidence" value="ECO:0007669"/>
    <property type="project" value="UniProtKB-UniRule"/>
</dbReference>
<evidence type="ECO:0000313" key="9">
    <source>
        <dbReference type="Proteomes" id="UP000287352"/>
    </source>
</evidence>
<feature type="binding site" evidence="7">
    <location>
        <position position="118"/>
    </location>
    <ligand>
        <name>5-amino-6-(D-ribitylamino)uracil</name>
        <dbReference type="ChEBI" id="CHEBI:15934"/>
    </ligand>
</feature>
<name>A0A402A1D8_9CHLR</name>
<accession>A0A402A1D8</accession>
<evidence type="ECO:0000256" key="5">
    <source>
        <dbReference type="ARBA" id="ARBA00022679"/>
    </source>
</evidence>
<evidence type="ECO:0000256" key="7">
    <source>
        <dbReference type="HAMAP-Rule" id="MF_00178"/>
    </source>
</evidence>
<evidence type="ECO:0000256" key="4">
    <source>
        <dbReference type="ARBA" id="ARBA00022619"/>
    </source>
</evidence>
<dbReference type="EMBL" id="BIFR01000001">
    <property type="protein sequence ID" value="GCE12872.1"/>
    <property type="molecule type" value="Genomic_DNA"/>
</dbReference>
<evidence type="ECO:0000256" key="6">
    <source>
        <dbReference type="ARBA" id="ARBA00048785"/>
    </source>
</evidence>
<dbReference type="GO" id="GO:0009349">
    <property type="term" value="C:riboflavin synthase complex"/>
    <property type="evidence" value="ECO:0007669"/>
    <property type="project" value="UniProtKB-UniRule"/>
</dbReference>
<sequence>MEQIQMTLPPVNLDGTGLHVGIIVARYNWEITGHMLSLAHEELLLLGVESHRIQIYSVPGAYELPLLAQALLKKEHFDVLLCLGCVMKGATRHDVIIGDAAGQGLQRVALDTGIPLIFGVICAENQQQAEERIQRGQECARTAIEMALLLQNR</sequence>
<dbReference type="InterPro" id="IPR034964">
    <property type="entry name" value="LS"/>
</dbReference>
<dbReference type="CDD" id="cd09209">
    <property type="entry name" value="Lumazine_synthase-I"/>
    <property type="match status" value="1"/>
</dbReference>
<reference evidence="9" key="1">
    <citation type="submission" date="2018-12" db="EMBL/GenBank/DDBJ databases">
        <title>Tengunoibacter tsumagoiensis gen. nov., sp. nov., Dictyobacter kobayashii sp. nov., D. alpinus sp. nov., and D. joshuensis sp. nov. and description of Dictyobacteraceae fam. nov. within the order Ktedonobacterales isolated from Tengu-no-mugimeshi.</title>
        <authorList>
            <person name="Wang C.M."/>
            <person name="Zheng Y."/>
            <person name="Sakai Y."/>
            <person name="Toyoda A."/>
            <person name="Minakuchi Y."/>
            <person name="Abe K."/>
            <person name="Yokota A."/>
            <person name="Yabe S."/>
        </authorList>
    </citation>
    <scope>NUCLEOTIDE SEQUENCE [LARGE SCALE GENOMIC DNA]</scope>
    <source>
        <strain evidence="9">Uno3</strain>
    </source>
</reference>
<evidence type="ECO:0000256" key="1">
    <source>
        <dbReference type="ARBA" id="ARBA00004917"/>
    </source>
</evidence>
<keyword evidence="5 7" id="KW-0808">Transferase</keyword>
<dbReference type="PANTHER" id="PTHR21058:SF0">
    <property type="entry name" value="6,7-DIMETHYL-8-RIBITYLLUMAZINE SYNTHASE"/>
    <property type="match status" value="1"/>
</dbReference>
<dbReference type="UniPathway" id="UPA00275">
    <property type="reaction ID" value="UER00404"/>
</dbReference>
<feature type="binding site" evidence="7">
    <location>
        <position position="27"/>
    </location>
    <ligand>
        <name>5-amino-6-(D-ribitylamino)uracil</name>
        <dbReference type="ChEBI" id="CHEBI:15934"/>
    </ligand>
</feature>
<dbReference type="InterPro" id="IPR002180">
    <property type="entry name" value="LS/RS"/>
</dbReference>
<gene>
    <name evidence="7 8" type="primary">ribH</name>
    <name evidence="8" type="ORF">KTT_27310</name>
</gene>
<keyword evidence="9" id="KW-1185">Reference proteome</keyword>
<dbReference type="EC" id="2.5.1.78" evidence="3 7"/>
<dbReference type="Gene3D" id="3.40.50.960">
    <property type="entry name" value="Lumazine/riboflavin synthase"/>
    <property type="match status" value="1"/>
</dbReference>
<dbReference type="HAMAP" id="MF_00178">
    <property type="entry name" value="Lumazine_synth"/>
    <property type="match status" value="1"/>
</dbReference>
<dbReference type="AlphaFoldDB" id="A0A402A1D8"/>